<protein>
    <submittedName>
        <fullName evidence="1">Uncharacterized protein</fullName>
    </submittedName>
</protein>
<evidence type="ECO:0000313" key="2">
    <source>
        <dbReference type="Proteomes" id="UP001597478"/>
    </source>
</evidence>
<reference evidence="2" key="1">
    <citation type="journal article" date="2019" name="Int. J. Syst. Evol. Microbiol.">
        <title>The Global Catalogue of Microorganisms (GCM) 10K type strain sequencing project: providing services to taxonomists for standard genome sequencing and annotation.</title>
        <authorList>
            <consortium name="The Broad Institute Genomics Platform"/>
            <consortium name="The Broad Institute Genome Sequencing Center for Infectious Disease"/>
            <person name="Wu L."/>
            <person name="Ma J."/>
        </authorList>
    </citation>
    <scope>NUCLEOTIDE SEQUENCE [LARGE SCALE GENOMIC DNA]</scope>
    <source>
        <strain evidence="2">IBRC-M 10906</strain>
    </source>
</reference>
<dbReference type="EMBL" id="JBHUOF010000041">
    <property type="protein sequence ID" value="MFD2802108.1"/>
    <property type="molecule type" value="Genomic_DNA"/>
</dbReference>
<sequence length="472" mass="52646">MTATAPRADTATAELQQRQLKAYFEKTKPMPQLLATLRSRRVAMGYKIESGEEEQSAAGRRLHQPKGPLAFVSEHPVVPLSEVEEAIVAWSACGPNGMAHWDIATSGGFHELVGIAGRTAAGPGNSFAHDLLIIKDEGAFIYNPGPERERMVEIESEKDYHKVLDWYRDGLKKVMDGRPDIDWALRAPGAPNASLFGPYQYNVNRPGTTWFIPITDIGWLYFSVMLNIFDAWHIYLVDDKTGEPAGTAPWVKEGQLEFPITISQIEQFIFQVETYPPGSMVQNMRLAAEAMGLGNWIFCGFFDDVLMGAFPDIAHGLGFRHEPLNERAPAASGALKTWGVDGVKEATYVPSEKYPNGRAVVDAMMEEKYGFGRAMSKGDDNWMLSHGGPYKQEVVRNIVNSPVVQVSDWAVEACAAYFDYCVEHYGQAPVYFNPMQCNFGAVIHHVDPAFYEKYYDGSSVTGQIREHMDTWH</sequence>
<keyword evidence="2" id="KW-1185">Reference proteome</keyword>
<dbReference type="RefSeq" id="WP_377390341.1">
    <property type="nucleotide sequence ID" value="NZ_JBHSAN010000022.1"/>
</dbReference>
<gene>
    <name evidence="1" type="ORF">ACFS2C_22215</name>
</gene>
<dbReference type="Proteomes" id="UP001597478">
    <property type="component" value="Unassembled WGS sequence"/>
</dbReference>
<accession>A0ABW5WDK0</accession>
<organism evidence="1 2">
    <name type="scientific">Prauserella oleivorans</name>
    <dbReference type="NCBI Taxonomy" id="1478153"/>
    <lineage>
        <taxon>Bacteria</taxon>
        <taxon>Bacillati</taxon>
        <taxon>Actinomycetota</taxon>
        <taxon>Actinomycetes</taxon>
        <taxon>Pseudonocardiales</taxon>
        <taxon>Pseudonocardiaceae</taxon>
        <taxon>Prauserella</taxon>
    </lineage>
</organism>
<name>A0ABW5WDK0_9PSEU</name>
<proteinExistence type="predicted"/>
<comment type="caution">
    <text evidence="1">The sequence shown here is derived from an EMBL/GenBank/DDBJ whole genome shotgun (WGS) entry which is preliminary data.</text>
</comment>
<evidence type="ECO:0000313" key="1">
    <source>
        <dbReference type="EMBL" id="MFD2802108.1"/>
    </source>
</evidence>